<dbReference type="CDD" id="cd03447">
    <property type="entry name" value="FAS_MaoC"/>
    <property type="match status" value="1"/>
</dbReference>
<dbReference type="Gene3D" id="3.30.70.3330">
    <property type="match status" value="1"/>
</dbReference>
<dbReference type="OrthoDB" id="329835at2759"/>
<dbReference type="InterPro" id="IPR002539">
    <property type="entry name" value="MaoC-like_dom"/>
</dbReference>
<dbReference type="GO" id="GO:0016787">
    <property type="term" value="F:hydrolase activity"/>
    <property type="evidence" value="ECO:0007669"/>
    <property type="project" value="UniProtKB-KW"/>
</dbReference>
<comment type="caution">
    <text evidence="6">The sequence shown here is derived from an EMBL/GenBank/DDBJ whole genome shotgun (WGS) entry which is preliminary data.</text>
</comment>
<dbReference type="EMBL" id="MCFD01000133">
    <property type="protein sequence ID" value="ORX64015.1"/>
    <property type="molecule type" value="Genomic_DNA"/>
</dbReference>
<dbReference type="GO" id="GO:0004312">
    <property type="term" value="F:fatty acid synthase activity"/>
    <property type="evidence" value="ECO:0007669"/>
    <property type="project" value="InterPro"/>
</dbReference>
<dbReference type="SUPFAM" id="SSF52151">
    <property type="entry name" value="FabD/lysophospholipase-like"/>
    <property type="match status" value="2"/>
</dbReference>
<dbReference type="GO" id="GO:0019171">
    <property type="term" value="F:(3R)-hydroxyacyl-[acyl-carrier-protein] dehydratase activity"/>
    <property type="evidence" value="ECO:0007669"/>
    <property type="project" value="InterPro"/>
</dbReference>
<dbReference type="InterPro" id="IPR014043">
    <property type="entry name" value="Acyl_transferase_dom"/>
</dbReference>
<dbReference type="GO" id="GO:0004318">
    <property type="term" value="F:enoyl-[acyl-carrier-protein] reductase (NADH) activity"/>
    <property type="evidence" value="ECO:0007669"/>
    <property type="project" value="InterPro"/>
</dbReference>
<feature type="domain" description="Malonyl-CoA:ACP transacylase (MAT)" evidence="5">
    <location>
        <begin position="1541"/>
        <end position="2013"/>
    </location>
</feature>
<keyword evidence="7" id="KW-1185">Reference proteome</keyword>
<dbReference type="InterPro" id="IPR029069">
    <property type="entry name" value="HotDog_dom_sf"/>
</dbReference>
<dbReference type="InterPro" id="IPR001227">
    <property type="entry name" value="Ac_transferase_dom_sf"/>
</dbReference>
<dbReference type="Gene3D" id="3.30.1120.100">
    <property type="match status" value="1"/>
</dbReference>
<dbReference type="InterPro" id="IPR040883">
    <property type="entry name" value="FAS_meander"/>
</dbReference>
<dbReference type="InterPro" id="IPR013565">
    <property type="entry name" value="Fas1/AflB-like_central"/>
</dbReference>
<reference evidence="6 7" key="1">
    <citation type="submission" date="2016-07" db="EMBL/GenBank/DDBJ databases">
        <title>Pervasive Adenine N6-methylation of Active Genes in Fungi.</title>
        <authorList>
            <consortium name="DOE Joint Genome Institute"/>
            <person name="Mondo S.J."/>
            <person name="Dannebaum R.O."/>
            <person name="Kuo R.C."/>
            <person name="Labutti K."/>
            <person name="Haridas S."/>
            <person name="Kuo A."/>
            <person name="Salamov A."/>
            <person name="Ahrendt S.R."/>
            <person name="Lipzen A."/>
            <person name="Sullivan W."/>
            <person name="Andreopoulos W.B."/>
            <person name="Clum A."/>
            <person name="Lindquist E."/>
            <person name="Daum C."/>
            <person name="Ramamoorthy G.K."/>
            <person name="Gryganskyi A."/>
            <person name="Culley D."/>
            <person name="Magnuson J.K."/>
            <person name="James T.Y."/>
            <person name="O'Malley M.A."/>
            <person name="Stajich J.E."/>
            <person name="Spatafora J.W."/>
            <person name="Visel A."/>
            <person name="Grigoriev I.V."/>
        </authorList>
    </citation>
    <scope>NUCLEOTIDE SEQUENCE [LARGE SCALE GENOMIC DNA]</scope>
    <source>
        <strain evidence="6 7">ATCC 12442</strain>
    </source>
</reference>
<dbReference type="Gene3D" id="3.40.366.10">
    <property type="entry name" value="Malonyl-Coenzyme A Acyl Carrier Protein, domain 2"/>
    <property type="match status" value="3"/>
</dbReference>
<evidence type="ECO:0000313" key="7">
    <source>
        <dbReference type="Proteomes" id="UP000193922"/>
    </source>
</evidence>
<dbReference type="Proteomes" id="UP000193922">
    <property type="component" value="Unassembled WGS sequence"/>
</dbReference>
<dbReference type="Gene3D" id="1.20.1050.120">
    <property type="match status" value="1"/>
</dbReference>
<proteinExistence type="predicted"/>
<dbReference type="GO" id="GO:0005835">
    <property type="term" value="C:fatty acid synthase complex"/>
    <property type="evidence" value="ECO:0007669"/>
    <property type="project" value="InterPro"/>
</dbReference>
<dbReference type="InterPro" id="IPR016035">
    <property type="entry name" value="Acyl_Trfase/lysoPLipase"/>
</dbReference>
<dbReference type="Gene3D" id="3.40.50.720">
    <property type="entry name" value="NAD(P)-binding Rossmann-like Domain"/>
    <property type="match status" value="1"/>
</dbReference>
<dbReference type="InterPro" id="IPR013785">
    <property type="entry name" value="Aldolase_TIM"/>
</dbReference>
<dbReference type="Pfam" id="PF01575">
    <property type="entry name" value="MaoC_dehydratas"/>
    <property type="match status" value="1"/>
</dbReference>
<sequence>MAHYPITIVGTVINVSGSLSAQAEALAARFPFKDSPTEIETVARFVNFAATENADVAVSAFQHLHQKYCSIDNIHAVVQQLNLTTKQAQSVLKGYYSVWDVLESRKMLPDVPRPALFANGKVKLTAMFGGQGGMDNYLDEATWLLDVYRPLLAGYVMEMAAFLLDTSKEDVFADVYEYPVDLLDWLYRSESRPDMEYLSLAPVAAPILALIQLMHLMVLYKTLGLSPGELSQSFKGAIGHSQGVVLAAMLPTLTDEKSFYDNSRIVLGILIAGGSRIQLDVPLDTIDVRDASNSDDGGSKPSPMVSIRGVPLPVLEKLIAHFNSCCLLPIDHVFLALINSFDSFVVTGRLKVVMQFVQFLHQHCGEPGADQSNTPFSVHKPVVDMSYVNSSIVTHCPLLQDTADWIYAFVTERGWVYKSQTGTGADLDTTRMVIDKVCILRVDWPATVKGAGATHIVDLSPGGFSVFARLARGIVDGGGVNIISCSSLIPHKHRLLGSKADLFQRNIRLVIQSMDWKRAFSPRLVRVKSTAQVHINSPMFHALGCPPVMVSAVEPSTTSVQLVAAAINAGYHAELSTTRITSAGQLQRQVADLVQLIEPGQGITLCCDYSSQEQWATLFPEILRMCQAGQPIVGLSISGSIPSAAAATDIIAGIRDAGLRHITLKAATLADIRATIAISKMDRTFPVILQWMGGHNGGYHSWDDFYQLILETYSLLRFHRNIVLVAGSGIGDADTAMQYMSGSWSVPFGRPPMPFDGVAIGSCVMVAKESDLSDATKQLIAGTAGVGPNEWMDTYSGVAGGVTSITGENGKPMHVIATRAALFLKDLQGSIFSLAADKQTGLLQQKGDSIVQRLNSDYIKPCLLSSLLLQTYPELGTQIVSADDAAYFLILCSRSDQYPVPFVPVLDGNLETWMLQSAVSLSANSGYITSHDVQRQLVPYGPVSAGYSSAANAPVRDILDDVYHAMVRSQCKNSPATIPTTEYIGAEPKHTTLQSVISRGIMGTGHLYTLPSDNGSLPDTDPWLELLAGPKKSWLRALLTSPAIVQGTRFVANSVRRIMRPMSNQSGVDLRVRWNPTETRATSRSELFCQLMAKNRELVLKFLYCPTRPAMPITEVMDGRDGRIHEFYFGHDNPPHPTLGDMSVDSDIESPVIRCQPFGITYDHIRQYCRNVQNKQRCYISDTSHYGYAPMDMVFLIGWQGLMAVLDNQQLSSGLLDMVHLENSMDYIDSGSLLRVGDSITSEAELVSAMNSDVGKVLTISLRFFRQRTLIAQMATVLLFRGHKILPPLAFSKESKSASLVVLNSVADVAVLETKDWFVYLENSPAKLTAGSTVEFVLDTRCRFRSDGYYASVSMAGPVFAVLDGDKRVHIANVDYQAADVNGNAVAAYLAKSSVDQRSGSTFDNGGHKVLPMPGATAQFRAPSVCGEYARVSGDYNPIHLSSPIASYVGLSRPIVHGMWVSAATRAVVERYAAGGDPARFRSFKTEFVGMVFLGDALDVELSHVGMKDGLMLFEGRTVNQHHAAVMTFTAKVEQPKTAYLFTGQGAQFVDMGMDLYANSPAARDVWDRAEKHMFDKYGISLLDILRSNPKKFHVHFGGAAGKRVLGNYLNLSSETQGASSQLFARITPKATRFTYYSASGLLDSSLFAQPIQLVLALAYVADMESCGLIQPATAFAGHSLGELCSLAAIGKIVSVEAAVELAFFRGLILHTSVDRDDNGRSQYAMMAVNTSKVGEWFSLDILTSLVERIQKQCRQLLEINNHNIQCQQYIVTGHKTALVALTDVLNKLCHDEAFRSECSNESDLSSLVSSACLACKDRGAELVNGAATIVITGVDVPSHSKHLLSSVDVFRNILLKAISPTSVDATRLAGKYIPNITGVPFEPARLEALDDSISTDSVAMDNLACMLLVELLAYQLAFPVQWIATQQSLLNSGDIRRVAEIGPAPVLGKMMRQSMSGSTNRRSSIELLHVSDDRKAVYFLPPEVNDVSSVATADEVQSEPTTLAMESMKRGMCHWIMNKCQQVISEKPVDQADIVRAIIGQKLKRLSISIPANQPIKVITAGKSTILNMIASDLQKEFGRQIPSTAEDMTIAELVGRLGPHDGKLGRHTQNMIAKVFSSKMPRGFSLTSAYNYLNDMYGLGRQRQEGLLLLALTMEPSERLTRRKLASPHILAGPTTNPALSQSNTPVVNSDVFSLSQEKLNMLATRQIQAFERKVTAYAKELSDLQLELGGESHQRKRLQMISNRSCPDLLTLVDGYLAVLANHNSLATKQATRVLEDLRQVCIDSSNNAPVYREISLPLRPCTVVTSKGDVVYSEERREHMRTFKDYVNDAQQRTSMNPHLLYISERHDNGSWAYSAGLTRQYFDSLNEIVENGLTFEGKAALVTGCGPGSIGSSIVEGLLTGGARVVATTSSYGLTTIRYFEGLYRQFCTFYGTGGLGWDLSYVFPFAAFAERGGDLTNIDSRSELSFRILLTNVYRMIGAIKIAKEAHKYTRSPNTDRFA</sequence>
<dbReference type="STRING" id="61395.A0A1Y1VSL5"/>
<dbReference type="Gene3D" id="3.30.70.3320">
    <property type="match status" value="1"/>
</dbReference>
<keyword evidence="2" id="KW-0378">Hydrolase</keyword>
<dbReference type="Gene3D" id="1.20.930.70">
    <property type="match status" value="1"/>
</dbReference>
<protein>
    <recommendedName>
        <fullName evidence="5">Malonyl-CoA:ACP transacylase (MAT) domain-containing protein</fullName>
    </recommendedName>
</protein>
<evidence type="ECO:0000259" key="5">
    <source>
        <dbReference type="SMART" id="SM00827"/>
    </source>
</evidence>
<dbReference type="GO" id="GO:0008897">
    <property type="term" value="F:holo-[acyl-carrier-protein] synthase activity"/>
    <property type="evidence" value="ECO:0007669"/>
    <property type="project" value="InterPro"/>
</dbReference>
<keyword evidence="4" id="KW-0560">Oxidoreductase</keyword>
<keyword evidence="1" id="KW-0808">Transferase</keyword>
<dbReference type="PRINTS" id="PR01483">
    <property type="entry name" value="FASYNTHASE"/>
</dbReference>
<dbReference type="Gene3D" id="2.40.128.700">
    <property type="match status" value="1"/>
</dbReference>
<keyword evidence="3" id="KW-0521">NADP</keyword>
<evidence type="ECO:0000256" key="1">
    <source>
        <dbReference type="ARBA" id="ARBA00022679"/>
    </source>
</evidence>
<dbReference type="SUPFAM" id="SSF54637">
    <property type="entry name" value="Thioesterase/thiol ester dehydrase-isomerase"/>
    <property type="match status" value="1"/>
</dbReference>
<dbReference type="InterPro" id="IPR041550">
    <property type="entry name" value="FASI_helical"/>
</dbReference>
<dbReference type="GO" id="GO:0006633">
    <property type="term" value="P:fatty acid biosynthetic process"/>
    <property type="evidence" value="ECO:0007669"/>
    <property type="project" value="InterPro"/>
</dbReference>
<dbReference type="PANTHER" id="PTHR10982:SF21">
    <property type="entry name" value="FATTY ACID SYNTHASE SUBUNIT BETA"/>
    <property type="match status" value="1"/>
</dbReference>
<name>A0A1Y1VSL5_9FUNG</name>
<dbReference type="Pfam" id="PF00698">
    <property type="entry name" value="Acyl_transf_1"/>
    <property type="match status" value="1"/>
</dbReference>
<gene>
    <name evidence="6" type="ORF">DL89DRAFT_288676</name>
</gene>
<evidence type="ECO:0000313" key="6">
    <source>
        <dbReference type="EMBL" id="ORX64015.1"/>
    </source>
</evidence>
<organism evidence="6 7">
    <name type="scientific">Linderina pennispora</name>
    <dbReference type="NCBI Taxonomy" id="61395"/>
    <lineage>
        <taxon>Eukaryota</taxon>
        <taxon>Fungi</taxon>
        <taxon>Fungi incertae sedis</taxon>
        <taxon>Zoopagomycota</taxon>
        <taxon>Kickxellomycotina</taxon>
        <taxon>Kickxellomycetes</taxon>
        <taxon>Kickxellales</taxon>
        <taxon>Kickxellaceae</taxon>
        <taxon>Linderina</taxon>
    </lineage>
</organism>
<dbReference type="RefSeq" id="XP_040739139.1">
    <property type="nucleotide sequence ID" value="XM_040889924.1"/>
</dbReference>
<dbReference type="Pfam" id="PF22235">
    <property type="entry name" value="FAS1_thioest_ins"/>
    <property type="match status" value="1"/>
</dbReference>
<evidence type="ECO:0000256" key="3">
    <source>
        <dbReference type="ARBA" id="ARBA00022857"/>
    </source>
</evidence>
<dbReference type="Pfam" id="PF17951">
    <property type="entry name" value="FAS_meander"/>
    <property type="match status" value="2"/>
</dbReference>
<dbReference type="SMART" id="SM00827">
    <property type="entry name" value="PKS_AT"/>
    <property type="match status" value="1"/>
</dbReference>
<dbReference type="Gene3D" id="3.20.20.70">
    <property type="entry name" value="Aldolase class I"/>
    <property type="match status" value="1"/>
</dbReference>
<dbReference type="Pfam" id="PF18325">
    <property type="entry name" value="Fas_alpha_ACP"/>
    <property type="match status" value="1"/>
</dbReference>
<dbReference type="Gene3D" id="6.10.60.10">
    <property type="match status" value="1"/>
</dbReference>
<dbReference type="Pfam" id="PF18314">
    <property type="entry name" value="FAS_I_H"/>
    <property type="match status" value="1"/>
</dbReference>
<evidence type="ECO:0000256" key="2">
    <source>
        <dbReference type="ARBA" id="ARBA00022801"/>
    </source>
</evidence>
<dbReference type="InterPro" id="IPR040899">
    <property type="entry name" value="Fas_alpha_ACP"/>
</dbReference>
<accession>A0A1Y1VSL5</accession>
<evidence type="ECO:0000256" key="4">
    <source>
        <dbReference type="ARBA" id="ARBA00023002"/>
    </source>
</evidence>
<dbReference type="InterPro" id="IPR050830">
    <property type="entry name" value="Fungal_FAS"/>
</dbReference>
<dbReference type="GeneID" id="63806572"/>
<dbReference type="InterPro" id="IPR003965">
    <property type="entry name" value="Fatty_acid_synthase"/>
</dbReference>
<dbReference type="PANTHER" id="PTHR10982">
    <property type="entry name" value="MALONYL COA-ACYL CARRIER PROTEIN TRANSACYLASE"/>
    <property type="match status" value="1"/>
</dbReference>
<dbReference type="Pfam" id="PF08354">
    <property type="entry name" value="Fas1-AflB-like_hel"/>
    <property type="match status" value="2"/>
</dbReference>
<dbReference type="Gene3D" id="3.10.129.10">
    <property type="entry name" value="Hotdog Thioesterase"/>
    <property type="match status" value="1"/>
</dbReference>